<keyword evidence="5 6" id="KW-0408">Iron</keyword>
<evidence type="ECO:0000256" key="8">
    <source>
        <dbReference type="SAM" id="SignalP"/>
    </source>
</evidence>
<evidence type="ECO:0000313" key="10">
    <source>
        <dbReference type="Proteomes" id="UP000002931"/>
    </source>
</evidence>
<evidence type="ECO:0000256" key="7">
    <source>
        <dbReference type="PIRSR" id="PIRSR000027-2"/>
    </source>
</evidence>
<proteinExistence type="predicted"/>
<gene>
    <name evidence="9" type="ORF">RB2654_16961</name>
</gene>
<keyword evidence="2 7" id="KW-0349">Heme</keyword>
<dbReference type="Pfam" id="PF01322">
    <property type="entry name" value="Cytochrom_C_2"/>
    <property type="match status" value="1"/>
</dbReference>
<comment type="PTM">
    <text evidence="7">Binds 1 heme group per subunit.</text>
</comment>
<dbReference type="InterPro" id="IPR010980">
    <property type="entry name" value="Cyt_c/b562"/>
</dbReference>
<dbReference type="SUPFAM" id="SSF47175">
    <property type="entry name" value="Cytochromes"/>
    <property type="match status" value="1"/>
</dbReference>
<dbReference type="HOGENOM" id="CLU_106713_3_0_5"/>
<dbReference type="GO" id="GO:0020037">
    <property type="term" value="F:heme binding"/>
    <property type="evidence" value="ECO:0007669"/>
    <property type="project" value="InterPro"/>
</dbReference>
<comment type="caution">
    <text evidence="9">The sequence shown here is derived from an EMBL/GenBank/DDBJ whole genome shotgun (WGS) entry which is preliminary data.</text>
</comment>
<feature type="chain" id="PRO_5002661654" evidence="8">
    <location>
        <begin position="24"/>
        <end position="146"/>
    </location>
</feature>
<keyword evidence="8" id="KW-0732">Signal</keyword>
<evidence type="ECO:0000256" key="4">
    <source>
        <dbReference type="ARBA" id="ARBA00022982"/>
    </source>
</evidence>
<dbReference type="Gene3D" id="1.20.120.10">
    <property type="entry name" value="Cytochrome c/b562"/>
    <property type="match status" value="1"/>
</dbReference>
<dbReference type="EMBL" id="AAMT01000002">
    <property type="protein sequence ID" value="EAQ14380.1"/>
    <property type="molecule type" value="Genomic_DNA"/>
</dbReference>
<dbReference type="STRING" id="314271.RB2654_16961"/>
<dbReference type="eggNOG" id="COG3909">
    <property type="taxonomic scope" value="Bacteria"/>
</dbReference>
<dbReference type="GO" id="GO:0042597">
    <property type="term" value="C:periplasmic space"/>
    <property type="evidence" value="ECO:0007669"/>
    <property type="project" value="InterPro"/>
</dbReference>
<keyword evidence="10" id="KW-1185">Reference proteome</keyword>
<accession>A3VBP7</accession>
<dbReference type="PROSITE" id="PS51009">
    <property type="entry name" value="CYTCII"/>
    <property type="match status" value="1"/>
</dbReference>
<evidence type="ECO:0000256" key="3">
    <source>
        <dbReference type="ARBA" id="ARBA00022723"/>
    </source>
</evidence>
<dbReference type="InterPro" id="IPR002321">
    <property type="entry name" value="Cyt_c_II"/>
</dbReference>
<evidence type="ECO:0000256" key="6">
    <source>
        <dbReference type="PIRSR" id="PIRSR000027-1"/>
    </source>
</evidence>
<feature type="binding site" description="axial binding residue" evidence="6">
    <location>
        <position position="141"/>
    </location>
    <ligand>
        <name>heme c</name>
        <dbReference type="ChEBI" id="CHEBI:61717"/>
    </ligand>
    <ligandPart>
        <name>Fe</name>
        <dbReference type="ChEBI" id="CHEBI:18248"/>
    </ligandPart>
</feature>
<dbReference type="RefSeq" id="WP_008333766.1">
    <property type="nucleotide sequence ID" value="NZ_CH902578.1"/>
</dbReference>
<protein>
    <submittedName>
        <fullName evidence="9">Cytochrome c</fullName>
    </submittedName>
</protein>
<feature type="binding site" description="covalent" evidence="7">
    <location>
        <position position="137"/>
    </location>
    <ligand>
        <name>heme c</name>
        <dbReference type="ChEBI" id="CHEBI:61717"/>
    </ligand>
</feature>
<feature type="binding site" description="covalent" evidence="7">
    <location>
        <position position="140"/>
    </location>
    <ligand>
        <name>heme c</name>
        <dbReference type="ChEBI" id="CHEBI:61717"/>
    </ligand>
</feature>
<keyword evidence="1" id="KW-0813">Transport</keyword>
<feature type="signal peptide" evidence="8">
    <location>
        <begin position="1"/>
        <end position="23"/>
    </location>
</feature>
<dbReference type="InterPro" id="IPR012127">
    <property type="entry name" value="Cyt_c_prime"/>
</dbReference>
<keyword evidence="4" id="KW-0249">Electron transport</keyword>
<dbReference type="GO" id="GO:0005506">
    <property type="term" value="F:iron ion binding"/>
    <property type="evidence" value="ECO:0007669"/>
    <property type="project" value="InterPro"/>
</dbReference>
<evidence type="ECO:0000256" key="1">
    <source>
        <dbReference type="ARBA" id="ARBA00022448"/>
    </source>
</evidence>
<evidence type="ECO:0000313" key="9">
    <source>
        <dbReference type="EMBL" id="EAQ14380.1"/>
    </source>
</evidence>
<sequence length="146" mass="14933">MNVKTLLASAALATAAFGFAAHAESDNPTIQARQQAMKTIGQNFKIVGDTAKGTMEFDAAAIQAALTTISETAATVPTLFEEEVVDAESDASDDIWANWDDFVSKAEALQAAAADASGMVSSADDLGAVMGSVGGACGACHKPYKL</sequence>
<dbReference type="PIRSF" id="PIRSF000027">
    <property type="entry name" value="Cytc_c_prime"/>
    <property type="match status" value="1"/>
</dbReference>
<evidence type="ECO:0000256" key="5">
    <source>
        <dbReference type="ARBA" id="ARBA00023004"/>
    </source>
</evidence>
<reference evidence="9 10" key="1">
    <citation type="journal article" date="2010" name="J. Bacteriol.">
        <title>Genome sequences of Pelagibaca bermudensis HTCC2601T and Maritimibacter alkaliphilus HTCC2654T, the type strains of two marine Roseobacter genera.</title>
        <authorList>
            <person name="Thrash J.C."/>
            <person name="Cho J.C."/>
            <person name="Ferriera S."/>
            <person name="Johnson J."/>
            <person name="Vergin K.L."/>
            <person name="Giovannoni S.J."/>
        </authorList>
    </citation>
    <scope>NUCLEOTIDE SEQUENCE [LARGE SCALE GENOMIC DNA]</scope>
    <source>
        <strain evidence="9 10">HTCC2654</strain>
    </source>
</reference>
<dbReference type="GO" id="GO:0022900">
    <property type="term" value="P:electron transport chain"/>
    <property type="evidence" value="ECO:0007669"/>
    <property type="project" value="InterPro"/>
</dbReference>
<dbReference type="OrthoDB" id="8115790at2"/>
<organism evidence="9 10">
    <name type="scientific">Maritimibacter alkaliphilus HTCC2654</name>
    <dbReference type="NCBI Taxonomy" id="314271"/>
    <lineage>
        <taxon>Bacteria</taxon>
        <taxon>Pseudomonadati</taxon>
        <taxon>Pseudomonadota</taxon>
        <taxon>Alphaproteobacteria</taxon>
        <taxon>Rhodobacterales</taxon>
        <taxon>Roseobacteraceae</taxon>
        <taxon>Maritimibacter</taxon>
    </lineage>
</organism>
<dbReference type="AlphaFoldDB" id="A3VBP7"/>
<name>A3VBP7_9RHOB</name>
<keyword evidence="3 6" id="KW-0479">Metal-binding</keyword>
<dbReference type="Proteomes" id="UP000002931">
    <property type="component" value="Unassembled WGS sequence"/>
</dbReference>
<evidence type="ECO:0000256" key="2">
    <source>
        <dbReference type="ARBA" id="ARBA00022617"/>
    </source>
</evidence>
<dbReference type="GO" id="GO:0009055">
    <property type="term" value="F:electron transfer activity"/>
    <property type="evidence" value="ECO:0007669"/>
    <property type="project" value="InterPro"/>
</dbReference>